<dbReference type="PANTHER" id="PTHR34071:SF2">
    <property type="entry name" value="FLAVIN-NUCLEOTIDE-BINDING PROTEIN"/>
    <property type="match status" value="1"/>
</dbReference>
<name>F0XPH2_GROCL</name>
<proteinExistence type="predicted"/>
<dbReference type="HOGENOM" id="CLU_067890_0_0_1"/>
<dbReference type="STRING" id="655863.F0XPH2"/>
<dbReference type="SUPFAM" id="SSF50475">
    <property type="entry name" value="FMN-binding split barrel"/>
    <property type="match status" value="1"/>
</dbReference>
<dbReference type="OrthoDB" id="444432at2759"/>
<dbReference type="InParanoid" id="F0XPH2"/>
<dbReference type="EMBL" id="GL629801">
    <property type="protein sequence ID" value="EFX00355.1"/>
    <property type="molecule type" value="Genomic_DNA"/>
</dbReference>
<dbReference type="AlphaFoldDB" id="F0XPH2"/>
<sequence>MEPAPLRRHTQRGAYDVASAKAVFDDCFVAHVSYVVDGEPACMPMIAVMLDDVEVGEGETPGMAVYLHGHPSSKIMELVRQTSRERESGGDDVGVVKVCITATKIDGLVLSSAPNGHTFNYRSATVHGTCRPVRDRVAKTAVMRAVTDKIVAGRWAEVNPVASLQVSLVYVVRVSLDRLSVKTRAGLPGIQPRDYVVDGPDLATPPWTGVVPLWEQLGEPVASGLTPGAGAPSASLRQYIDERNAREQEHAQKAAMG</sequence>
<dbReference type="RefSeq" id="XP_014169837.1">
    <property type="nucleotide sequence ID" value="XM_014314362.1"/>
</dbReference>
<evidence type="ECO:0000313" key="2">
    <source>
        <dbReference type="Proteomes" id="UP000007796"/>
    </source>
</evidence>
<dbReference type="InterPro" id="IPR024747">
    <property type="entry name" value="Pyridox_Oxase-rel"/>
</dbReference>
<dbReference type="Pfam" id="PF12900">
    <property type="entry name" value="Pyridox_ox_2"/>
    <property type="match status" value="1"/>
</dbReference>
<dbReference type="PANTHER" id="PTHR34071">
    <property type="entry name" value="5-NITROIMIDAZOLE ANTIBIOTICS RESISTANCE PROTEIN, NIMA-FAMILY-RELATED PROTEIN-RELATED"/>
    <property type="match status" value="1"/>
</dbReference>
<gene>
    <name evidence="1" type="ORF">CMQ_7357</name>
</gene>
<accession>F0XPH2</accession>
<dbReference type="eggNOG" id="ENOG502RS3E">
    <property type="taxonomic scope" value="Eukaryota"/>
</dbReference>
<dbReference type="InterPro" id="IPR012349">
    <property type="entry name" value="Split_barrel_FMN-bd"/>
</dbReference>
<evidence type="ECO:0008006" key="3">
    <source>
        <dbReference type="Google" id="ProtNLM"/>
    </source>
</evidence>
<reference evidence="1 2" key="1">
    <citation type="journal article" date="2011" name="Proc. Natl. Acad. Sci. U.S.A.">
        <title>Genome and transcriptome analyses of the mountain pine beetle-fungal symbiont Grosmannia clavigera, a lodgepole pine pathogen.</title>
        <authorList>
            <person name="DiGuistini S."/>
            <person name="Wang Y."/>
            <person name="Liao N.Y."/>
            <person name="Taylor G."/>
            <person name="Tanguay P."/>
            <person name="Feau N."/>
            <person name="Henrissat B."/>
            <person name="Chan S.K."/>
            <person name="Hesse-Orce U."/>
            <person name="Alamouti S.M."/>
            <person name="Tsui C.K.M."/>
            <person name="Docking R.T."/>
            <person name="Levasseur A."/>
            <person name="Haridas S."/>
            <person name="Robertson G."/>
            <person name="Birol I."/>
            <person name="Holt R.A."/>
            <person name="Marra M.A."/>
            <person name="Hamelin R.C."/>
            <person name="Hirst M."/>
            <person name="Jones S.J.M."/>
            <person name="Bohlmann J."/>
            <person name="Breuil C."/>
        </authorList>
    </citation>
    <scope>NUCLEOTIDE SEQUENCE [LARGE SCALE GENOMIC DNA]</scope>
    <source>
        <strain evidence="2">kw1407 / UAMH 11150</strain>
    </source>
</reference>
<dbReference type="Gene3D" id="2.30.110.10">
    <property type="entry name" value="Electron Transport, Fmn-binding Protein, Chain A"/>
    <property type="match status" value="1"/>
</dbReference>
<organism evidence="2">
    <name type="scientific">Grosmannia clavigera (strain kw1407 / UAMH 11150)</name>
    <name type="common">Blue stain fungus</name>
    <name type="synonym">Graphiocladiella clavigera</name>
    <dbReference type="NCBI Taxonomy" id="655863"/>
    <lineage>
        <taxon>Eukaryota</taxon>
        <taxon>Fungi</taxon>
        <taxon>Dikarya</taxon>
        <taxon>Ascomycota</taxon>
        <taxon>Pezizomycotina</taxon>
        <taxon>Sordariomycetes</taxon>
        <taxon>Sordariomycetidae</taxon>
        <taxon>Ophiostomatales</taxon>
        <taxon>Ophiostomataceae</taxon>
        <taxon>Leptographium</taxon>
    </lineage>
</organism>
<dbReference type="Proteomes" id="UP000007796">
    <property type="component" value="Unassembled WGS sequence"/>
</dbReference>
<dbReference type="GeneID" id="25980892"/>
<protein>
    <recommendedName>
        <fullName evidence="3">Flavin-nucleotide-binding protein</fullName>
    </recommendedName>
</protein>
<evidence type="ECO:0000313" key="1">
    <source>
        <dbReference type="EMBL" id="EFX00355.1"/>
    </source>
</evidence>
<keyword evidence="2" id="KW-1185">Reference proteome</keyword>